<comment type="caution">
    <text evidence="1">The sequence shown here is derived from an EMBL/GenBank/DDBJ whole genome shotgun (WGS) entry which is preliminary data.</text>
</comment>
<dbReference type="Proteomes" id="UP000004814">
    <property type="component" value="Unassembled WGS sequence"/>
</dbReference>
<dbReference type="Gene3D" id="1.10.760.10">
    <property type="entry name" value="Cytochrome c-like domain"/>
    <property type="match status" value="1"/>
</dbReference>
<protein>
    <recommendedName>
        <fullName evidence="3">Cytochrome c</fullName>
    </recommendedName>
</protein>
<name>B1T1F8_9BURK</name>
<dbReference type="GO" id="GO:0009055">
    <property type="term" value="F:electron transfer activity"/>
    <property type="evidence" value="ECO:0007669"/>
    <property type="project" value="InterPro"/>
</dbReference>
<sequence>MNAKASRIAAFWGGPVVIGAIAAAIGSQYLPESVDHQASRQAAIVPLVRFKATNVSLPPGNALFPSGKGSEIANAQCVMCHSPGMVLRQPALTEIEWKATIMKMRSAFGAPIPPEQVDDLARYLRTINGREPKSGESSVEGGVS</sequence>
<organism evidence="1 2">
    <name type="scientific">Burkholderia ambifaria MEX-5</name>
    <dbReference type="NCBI Taxonomy" id="396597"/>
    <lineage>
        <taxon>Bacteria</taxon>
        <taxon>Pseudomonadati</taxon>
        <taxon>Pseudomonadota</taxon>
        <taxon>Betaproteobacteria</taxon>
        <taxon>Burkholderiales</taxon>
        <taxon>Burkholderiaceae</taxon>
        <taxon>Burkholderia</taxon>
        <taxon>Burkholderia cepacia complex</taxon>
    </lineage>
</organism>
<evidence type="ECO:0000313" key="1">
    <source>
        <dbReference type="EMBL" id="EDT42591.1"/>
    </source>
</evidence>
<dbReference type="PATRIC" id="fig|396597.7.peg.6636"/>
<dbReference type="AlphaFoldDB" id="B1T1F8"/>
<accession>B1T1F8</accession>
<gene>
    <name evidence="1" type="ORF">BamMEX5DRAFT_1624</name>
</gene>
<dbReference type="EMBL" id="ABLK01000034">
    <property type="protein sequence ID" value="EDT42591.1"/>
    <property type="molecule type" value="Genomic_DNA"/>
</dbReference>
<proteinExistence type="predicted"/>
<evidence type="ECO:0000313" key="2">
    <source>
        <dbReference type="Proteomes" id="UP000004814"/>
    </source>
</evidence>
<dbReference type="RefSeq" id="WP_006757605.1">
    <property type="nucleotide sequence ID" value="NZ_ABLK01000034.1"/>
</dbReference>
<evidence type="ECO:0008006" key="3">
    <source>
        <dbReference type="Google" id="ProtNLM"/>
    </source>
</evidence>
<dbReference type="SUPFAM" id="SSF46626">
    <property type="entry name" value="Cytochrome c"/>
    <property type="match status" value="1"/>
</dbReference>
<reference evidence="1 2" key="1">
    <citation type="submission" date="2008-03" db="EMBL/GenBank/DDBJ databases">
        <title>Sequencing of the draft genome and assembly of Burkholderia ambifaria MEX-5.</title>
        <authorList>
            <consortium name="US DOE Joint Genome Institute (JGI-PGF)"/>
            <person name="Copeland A."/>
            <person name="Lucas S."/>
            <person name="Lapidus A."/>
            <person name="Glavina del Rio T."/>
            <person name="Dalin E."/>
            <person name="Tice H."/>
            <person name="Bruce D."/>
            <person name="Goodwin L."/>
            <person name="Pitluck S."/>
            <person name="Larimer F."/>
            <person name="Land M.L."/>
            <person name="Hauser L."/>
            <person name="Tiedje J."/>
            <person name="Richardson P."/>
        </authorList>
    </citation>
    <scope>NUCLEOTIDE SEQUENCE [LARGE SCALE GENOMIC DNA]</scope>
    <source>
        <strain evidence="1 2">MEX-5</strain>
    </source>
</reference>
<dbReference type="GO" id="GO:0020037">
    <property type="term" value="F:heme binding"/>
    <property type="evidence" value="ECO:0007669"/>
    <property type="project" value="InterPro"/>
</dbReference>
<dbReference type="InterPro" id="IPR036909">
    <property type="entry name" value="Cyt_c-like_dom_sf"/>
</dbReference>